<evidence type="ECO:0000256" key="1">
    <source>
        <dbReference type="ARBA" id="ARBA00001962"/>
    </source>
</evidence>
<gene>
    <name evidence="18" type="ORF">DME_LOCUS353</name>
</gene>
<keyword evidence="9" id="KW-0408">Iron</keyword>
<evidence type="ECO:0000256" key="4">
    <source>
        <dbReference type="ARBA" id="ARBA00022692"/>
    </source>
</evidence>
<keyword evidence="8" id="KW-0560">Oxidoreductase</keyword>
<evidence type="ECO:0000256" key="9">
    <source>
        <dbReference type="ARBA" id="ARBA00023004"/>
    </source>
</evidence>
<sequence>MIIYGILSLVIYLLYKILIRPLNRIRRFGDVGIHFGKSKIDDRHKMEYLERIRRIRRVGNIPPVYPNGWFCIAQSSEIKPKEVKPVEVFGEQLTLLRSESGEVYLVDSYCPHLGANLSIGGRVVNENCIQCPFHGWIFSGETGKCVSIPYNKQSIPEQAKIAIWPTTERNHHIYVWYHCDGLEPCWEVEPIEEVENGNWTYNGKTEHEICCHIEDIPENGSDIAHLNFLHLSAGLHGNDITKIEMDNQEPLMKHIWDGNWEQQPAPNQHIGVMSLSVILSFAKIPISCTETKLKARQIGPGIVYMTFDFGKFGRGVLLHHVTPVEPLLQKTRFVMYSTMPKIIANIFLIFETTQFERDIYIWNNKCYIKPALIVKNDGPIHKHRRWFSQFYSENSPKLNNNGTVTSKPKSIYDW</sequence>
<evidence type="ECO:0000256" key="10">
    <source>
        <dbReference type="ARBA" id="ARBA00023014"/>
    </source>
</evidence>
<dbReference type="PANTHER" id="PTHR21266">
    <property type="entry name" value="IRON-SULFUR DOMAIN CONTAINING PROTEIN"/>
    <property type="match status" value="1"/>
</dbReference>
<evidence type="ECO:0000313" key="18">
    <source>
        <dbReference type="EMBL" id="VDN50380.1"/>
    </source>
</evidence>
<evidence type="ECO:0000256" key="11">
    <source>
        <dbReference type="ARBA" id="ARBA00023136"/>
    </source>
</evidence>
<dbReference type="GO" id="GO:0051537">
    <property type="term" value="F:2 iron, 2 sulfur cluster binding"/>
    <property type="evidence" value="ECO:0007669"/>
    <property type="project" value="UniProtKB-KW"/>
</dbReference>
<dbReference type="InterPro" id="IPR050584">
    <property type="entry name" value="Cholesterol_7-desaturase"/>
</dbReference>
<dbReference type="InterPro" id="IPR045605">
    <property type="entry name" value="KshA-like_C"/>
</dbReference>
<organism evidence="18 19">
    <name type="scientific">Dracunculus medinensis</name>
    <name type="common">Guinea worm</name>
    <dbReference type="NCBI Taxonomy" id="318479"/>
    <lineage>
        <taxon>Eukaryota</taxon>
        <taxon>Metazoa</taxon>
        <taxon>Ecdysozoa</taxon>
        <taxon>Nematoda</taxon>
        <taxon>Chromadorea</taxon>
        <taxon>Rhabditida</taxon>
        <taxon>Spirurina</taxon>
        <taxon>Dracunculoidea</taxon>
        <taxon>Dracunculidae</taxon>
        <taxon>Dracunculus</taxon>
    </lineage>
</organism>
<evidence type="ECO:0000256" key="14">
    <source>
        <dbReference type="ARBA" id="ARBA00026095"/>
    </source>
</evidence>
<feature type="domain" description="Rieske" evidence="17">
    <location>
        <begin position="69"/>
        <end position="175"/>
    </location>
</feature>
<keyword evidence="4" id="KW-0812">Transmembrane</keyword>
<keyword evidence="19" id="KW-1185">Reference proteome</keyword>
<reference evidence="18 19" key="1">
    <citation type="submission" date="2018-11" db="EMBL/GenBank/DDBJ databases">
        <authorList>
            <consortium name="Pathogen Informatics"/>
        </authorList>
    </citation>
    <scope>NUCLEOTIDE SEQUENCE [LARGE SCALE GENOMIC DNA]</scope>
</reference>
<dbReference type="PANTHER" id="PTHR21266:SF32">
    <property type="entry name" value="CHOLESTEROL 7-DESATURASE NVD"/>
    <property type="match status" value="1"/>
</dbReference>
<comment type="cofactor">
    <cofactor evidence="1">
        <name>Fe cation</name>
        <dbReference type="ChEBI" id="CHEBI:24875"/>
    </cofactor>
</comment>
<protein>
    <recommendedName>
        <fullName evidence="14">cholesterol 7-desaturase</fullName>
        <ecNumber evidence="14">1.14.19.21</ecNumber>
    </recommendedName>
</protein>
<evidence type="ECO:0000256" key="2">
    <source>
        <dbReference type="ARBA" id="ARBA00004370"/>
    </source>
</evidence>
<dbReference type="EC" id="1.14.19.21" evidence="14"/>
<evidence type="ECO:0000256" key="7">
    <source>
        <dbReference type="ARBA" id="ARBA00022989"/>
    </source>
</evidence>
<dbReference type="PROSITE" id="PS51296">
    <property type="entry name" value="RIESKE"/>
    <property type="match status" value="1"/>
</dbReference>
<evidence type="ECO:0000256" key="5">
    <source>
        <dbReference type="ARBA" id="ARBA00022714"/>
    </source>
</evidence>
<dbReference type="InterPro" id="IPR017941">
    <property type="entry name" value="Rieske_2Fe-2S"/>
</dbReference>
<evidence type="ECO:0000256" key="6">
    <source>
        <dbReference type="ARBA" id="ARBA00022723"/>
    </source>
</evidence>
<keyword evidence="5" id="KW-0001">2Fe-2S</keyword>
<evidence type="ECO:0000256" key="3">
    <source>
        <dbReference type="ARBA" id="ARBA00004972"/>
    </source>
</evidence>
<dbReference type="Pfam" id="PF19298">
    <property type="entry name" value="KshA_C"/>
    <property type="match status" value="1"/>
</dbReference>
<comment type="pathway">
    <text evidence="3">Hormone biosynthesis.</text>
</comment>
<dbReference type="STRING" id="318479.A0A3P7P9M8"/>
<dbReference type="GO" id="GO:0170056">
    <property type="term" value="F:cholesterol 7-desaturase [NAD(P)H] activity"/>
    <property type="evidence" value="ECO:0007669"/>
    <property type="project" value="UniProtKB-EC"/>
</dbReference>
<keyword evidence="7" id="KW-1133">Transmembrane helix</keyword>
<dbReference type="Gene3D" id="3.90.380.10">
    <property type="entry name" value="Naphthalene 1,2-dioxygenase Alpha Subunit, Chain A, domain 1"/>
    <property type="match status" value="1"/>
</dbReference>
<dbReference type="OrthoDB" id="426882at2759"/>
<dbReference type="Pfam" id="PF00355">
    <property type="entry name" value="Rieske"/>
    <property type="match status" value="1"/>
</dbReference>
<dbReference type="AlphaFoldDB" id="A0A3P7P9M8"/>
<keyword evidence="11" id="KW-0472">Membrane</keyword>
<comment type="subcellular location">
    <subcellularLocation>
        <location evidence="2">Membrane</location>
    </subcellularLocation>
</comment>
<evidence type="ECO:0000256" key="8">
    <source>
        <dbReference type="ARBA" id="ARBA00023002"/>
    </source>
</evidence>
<dbReference type="GO" id="GO:0046872">
    <property type="term" value="F:metal ion binding"/>
    <property type="evidence" value="ECO:0007669"/>
    <property type="project" value="UniProtKB-KW"/>
</dbReference>
<proteinExistence type="inferred from homology"/>
<evidence type="ECO:0000256" key="12">
    <source>
        <dbReference type="ARBA" id="ARBA00025712"/>
    </source>
</evidence>
<comment type="pathway">
    <text evidence="12">Steroid hormone biosynthesis; dafachronic acid biosynthesis.</text>
</comment>
<dbReference type="GO" id="GO:0016020">
    <property type="term" value="C:membrane"/>
    <property type="evidence" value="ECO:0007669"/>
    <property type="project" value="UniProtKB-SubCell"/>
</dbReference>
<evidence type="ECO:0000256" key="13">
    <source>
        <dbReference type="ARBA" id="ARBA00025729"/>
    </source>
</evidence>
<keyword evidence="6" id="KW-0479">Metal-binding</keyword>
<evidence type="ECO:0000256" key="15">
    <source>
        <dbReference type="ARBA" id="ARBA00047853"/>
    </source>
</evidence>
<dbReference type="SUPFAM" id="SSF50022">
    <property type="entry name" value="ISP domain"/>
    <property type="match status" value="1"/>
</dbReference>
<evidence type="ECO:0000256" key="16">
    <source>
        <dbReference type="ARBA" id="ARBA00049548"/>
    </source>
</evidence>
<comment type="catalytic activity">
    <reaction evidence="16">
        <text>cholesterol + NADPH + O2 + H(+) = 7-dehydrocholesterol + NADP(+) + 2 H2O</text>
        <dbReference type="Rhea" id="RHEA:45024"/>
        <dbReference type="ChEBI" id="CHEBI:15377"/>
        <dbReference type="ChEBI" id="CHEBI:15378"/>
        <dbReference type="ChEBI" id="CHEBI:15379"/>
        <dbReference type="ChEBI" id="CHEBI:16113"/>
        <dbReference type="ChEBI" id="CHEBI:17759"/>
        <dbReference type="ChEBI" id="CHEBI:57783"/>
        <dbReference type="ChEBI" id="CHEBI:58349"/>
        <dbReference type="EC" id="1.14.19.21"/>
    </reaction>
    <physiologicalReaction direction="left-to-right" evidence="16">
        <dbReference type="Rhea" id="RHEA:45025"/>
    </physiologicalReaction>
</comment>
<evidence type="ECO:0000313" key="19">
    <source>
        <dbReference type="Proteomes" id="UP000274756"/>
    </source>
</evidence>
<comment type="catalytic activity">
    <reaction evidence="15">
        <text>cholesterol + NADH + O2 + H(+) = 7-dehydrocholesterol + NAD(+) + 2 H2O</text>
        <dbReference type="Rhea" id="RHEA:51644"/>
        <dbReference type="ChEBI" id="CHEBI:15377"/>
        <dbReference type="ChEBI" id="CHEBI:15378"/>
        <dbReference type="ChEBI" id="CHEBI:15379"/>
        <dbReference type="ChEBI" id="CHEBI:16113"/>
        <dbReference type="ChEBI" id="CHEBI:17759"/>
        <dbReference type="ChEBI" id="CHEBI:57540"/>
        <dbReference type="ChEBI" id="CHEBI:57945"/>
        <dbReference type="EC" id="1.14.19.21"/>
    </reaction>
    <physiologicalReaction direction="left-to-right" evidence="15">
        <dbReference type="Rhea" id="RHEA:51645"/>
    </physiologicalReaction>
</comment>
<keyword evidence="10" id="KW-0411">Iron-sulfur</keyword>
<dbReference type="EMBL" id="UYYG01000002">
    <property type="protein sequence ID" value="VDN50380.1"/>
    <property type="molecule type" value="Genomic_DNA"/>
</dbReference>
<dbReference type="GO" id="GO:0005737">
    <property type="term" value="C:cytoplasm"/>
    <property type="evidence" value="ECO:0007669"/>
    <property type="project" value="TreeGrafter"/>
</dbReference>
<dbReference type="SUPFAM" id="SSF55961">
    <property type="entry name" value="Bet v1-like"/>
    <property type="match status" value="1"/>
</dbReference>
<name>A0A3P7P9M8_DRAME</name>
<dbReference type="Proteomes" id="UP000274756">
    <property type="component" value="Unassembled WGS sequence"/>
</dbReference>
<dbReference type="InterPro" id="IPR036922">
    <property type="entry name" value="Rieske_2Fe-2S_sf"/>
</dbReference>
<comment type="similarity">
    <text evidence="13">Belongs to the cholesterol 7-desaturase family.</text>
</comment>
<dbReference type="UniPathway" id="UPA01020"/>
<evidence type="ECO:0000259" key="17">
    <source>
        <dbReference type="PROSITE" id="PS51296"/>
    </source>
</evidence>
<dbReference type="GO" id="GO:0008203">
    <property type="term" value="P:cholesterol metabolic process"/>
    <property type="evidence" value="ECO:0007669"/>
    <property type="project" value="InterPro"/>
</dbReference>
<dbReference type="Gene3D" id="2.102.10.10">
    <property type="entry name" value="Rieske [2Fe-2S] iron-sulphur domain"/>
    <property type="match status" value="1"/>
</dbReference>
<accession>A0A3P7P9M8</accession>